<dbReference type="SUPFAM" id="SSF47413">
    <property type="entry name" value="lambda repressor-like DNA-binding domains"/>
    <property type="match status" value="1"/>
</dbReference>
<reference evidence="4" key="1">
    <citation type="journal article" date="2019" name="Int. J. Syst. Evol. Microbiol.">
        <title>The Global Catalogue of Microorganisms (GCM) 10K type strain sequencing project: providing services to taxonomists for standard genome sequencing and annotation.</title>
        <authorList>
            <consortium name="The Broad Institute Genomics Platform"/>
            <consortium name="The Broad Institute Genome Sequencing Center for Infectious Disease"/>
            <person name="Wu L."/>
            <person name="Ma J."/>
        </authorList>
    </citation>
    <scope>NUCLEOTIDE SEQUENCE [LARGE SCALE GENOMIC DNA]</scope>
    <source>
        <strain evidence="4">JCM 15672</strain>
    </source>
</reference>
<feature type="region of interest" description="Disordered" evidence="1">
    <location>
        <begin position="135"/>
        <end position="155"/>
    </location>
</feature>
<dbReference type="PROSITE" id="PS50943">
    <property type="entry name" value="HTH_CROC1"/>
    <property type="match status" value="1"/>
</dbReference>
<proteinExistence type="predicted"/>
<dbReference type="InterPro" id="IPR010982">
    <property type="entry name" value="Lambda_DNA-bd_dom_sf"/>
</dbReference>
<evidence type="ECO:0000313" key="3">
    <source>
        <dbReference type="EMBL" id="GAA2041177.1"/>
    </source>
</evidence>
<dbReference type="EMBL" id="BAAAPW010000005">
    <property type="protein sequence ID" value="GAA2041177.1"/>
    <property type="molecule type" value="Genomic_DNA"/>
</dbReference>
<feature type="domain" description="HTH cro/C1-type" evidence="2">
    <location>
        <begin position="28"/>
        <end position="82"/>
    </location>
</feature>
<dbReference type="InterPro" id="IPR001387">
    <property type="entry name" value="Cro/C1-type_HTH"/>
</dbReference>
<sequence>MGETIDLPGADSARRSKPLWRHVLGDVLRDERREQERILTEVARTAGVSPQYLSEVERGRKEASSEVLGAVADALGLELADVVGRVAGRLTASGMRDTAAARRPAAVPMRAQAASAGRRVAGAHVVLDLTRSERAAVPAPAPGASSPERAYLLAA</sequence>
<dbReference type="SMART" id="SM00530">
    <property type="entry name" value="HTH_XRE"/>
    <property type="match status" value="1"/>
</dbReference>
<evidence type="ECO:0000313" key="4">
    <source>
        <dbReference type="Proteomes" id="UP001501196"/>
    </source>
</evidence>
<name>A0ABP5GB02_9MICO</name>
<dbReference type="RefSeq" id="WP_344375839.1">
    <property type="nucleotide sequence ID" value="NZ_BAAAPW010000005.1"/>
</dbReference>
<dbReference type="Proteomes" id="UP001501196">
    <property type="component" value="Unassembled WGS sequence"/>
</dbReference>
<accession>A0ABP5GB02</accession>
<gene>
    <name evidence="3" type="ORF">GCM10009819_28610</name>
</gene>
<evidence type="ECO:0000259" key="2">
    <source>
        <dbReference type="PROSITE" id="PS50943"/>
    </source>
</evidence>
<protein>
    <recommendedName>
        <fullName evidence="2">HTH cro/C1-type domain-containing protein</fullName>
    </recommendedName>
</protein>
<comment type="caution">
    <text evidence="3">The sequence shown here is derived from an EMBL/GenBank/DDBJ whole genome shotgun (WGS) entry which is preliminary data.</text>
</comment>
<organism evidence="3 4">
    <name type="scientific">Agromyces tropicus</name>
    <dbReference type="NCBI Taxonomy" id="555371"/>
    <lineage>
        <taxon>Bacteria</taxon>
        <taxon>Bacillati</taxon>
        <taxon>Actinomycetota</taxon>
        <taxon>Actinomycetes</taxon>
        <taxon>Micrococcales</taxon>
        <taxon>Microbacteriaceae</taxon>
        <taxon>Agromyces</taxon>
    </lineage>
</organism>
<dbReference type="Gene3D" id="1.10.260.40">
    <property type="entry name" value="lambda repressor-like DNA-binding domains"/>
    <property type="match status" value="1"/>
</dbReference>
<evidence type="ECO:0000256" key="1">
    <source>
        <dbReference type="SAM" id="MobiDB-lite"/>
    </source>
</evidence>
<dbReference type="Pfam" id="PF01381">
    <property type="entry name" value="HTH_3"/>
    <property type="match status" value="1"/>
</dbReference>
<dbReference type="CDD" id="cd00093">
    <property type="entry name" value="HTH_XRE"/>
    <property type="match status" value="1"/>
</dbReference>
<keyword evidence="4" id="KW-1185">Reference proteome</keyword>